<dbReference type="PROSITE" id="PS00893">
    <property type="entry name" value="NUDIX_BOX"/>
    <property type="match status" value="1"/>
</dbReference>
<reference evidence="4 5" key="1">
    <citation type="journal article" date="2016" name="Nat. Commun.">
        <title>Thousands of microbial genomes shed light on interconnected biogeochemical processes in an aquifer system.</title>
        <authorList>
            <person name="Anantharaman K."/>
            <person name="Brown C.T."/>
            <person name="Hug L.A."/>
            <person name="Sharon I."/>
            <person name="Castelle C.J."/>
            <person name="Probst A.J."/>
            <person name="Thomas B.C."/>
            <person name="Singh A."/>
            <person name="Wilkins M.J."/>
            <person name="Karaoz U."/>
            <person name="Brodie E.L."/>
            <person name="Williams K.H."/>
            <person name="Hubbard S.S."/>
            <person name="Banfield J.F."/>
        </authorList>
    </citation>
    <scope>NUCLEOTIDE SEQUENCE [LARGE SCALE GENOMIC DNA]</scope>
</reference>
<dbReference type="PANTHER" id="PTHR43736:SF1">
    <property type="entry name" value="DIHYDRONEOPTERIN TRIPHOSPHATE DIPHOSPHATASE"/>
    <property type="match status" value="1"/>
</dbReference>
<dbReference type="Gene3D" id="3.90.79.10">
    <property type="entry name" value="Nucleoside Triphosphate Pyrophosphohydrolase"/>
    <property type="match status" value="1"/>
</dbReference>
<dbReference type="PROSITE" id="PS51462">
    <property type="entry name" value="NUDIX"/>
    <property type="match status" value="1"/>
</dbReference>
<dbReference type="CDD" id="cd02883">
    <property type="entry name" value="NUDIX_Hydrolase"/>
    <property type="match status" value="1"/>
</dbReference>
<accession>A0A1G2BVV2</accession>
<dbReference type="STRING" id="1798553.A3H70_02840"/>
<dbReference type="Pfam" id="PF00293">
    <property type="entry name" value="NUDIX"/>
    <property type="match status" value="1"/>
</dbReference>
<comment type="caution">
    <text evidence="4">The sequence shown here is derived from an EMBL/GenBank/DDBJ whole genome shotgun (WGS) entry which is preliminary data.</text>
</comment>
<dbReference type="PANTHER" id="PTHR43736">
    <property type="entry name" value="ADP-RIBOSE PYROPHOSPHATASE"/>
    <property type="match status" value="1"/>
</dbReference>
<dbReference type="EMBL" id="MHKO01000003">
    <property type="protein sequence ID" value="OGY93171.1"/>
    <property type="molecule type" value="Genomic_DNA"/>
</dbReference>
<dbReference type="PRINTS" id="PR00502">
    <property type="entry name" value="NUDIXFAMILY"/>
</dbReference>
<proteinExistence type="inferred from homology"/>
<dbReference type="GO" id="GO:0016787">
    <property type="term" value="F:hydrolase activity"/>
    <property type="evidence" value="ECO:0007669"/>
    <property type="project" value="UniProtKB-KW"/>
</dbReference>
<dbReference type="InterPro" id="IPR000086">
    <property type="entry name" value="NUDIX_hydrolase_dom"/>
</dbReference>
<dbReference type="InterPro" id="IPR020476">
    <property type="entry name" value="Nudix_hydrolase"/>
</dbReference>
<dbReference type="SUPFAM" id="SSF55811">
    <property type="entry name" value="Nudix"/>
    <property type="match status" value="1"/>
</dbReference>
<dbReference type="InterPro" id="IPR015797">
    <property type="entry name" value="NUDIX_hydrolase-like_dom_sf"/>
</dbReference>
<name>A0A1G2BVV2_9BACT</name>
<organism evidence="4 5">
    <name type="scientific">Candidatus Komeilibacteria bacterium RIFCSPLOWO2_02_FULL_48_11</name>
    <dbReference type="NCBI Taxonomy" id="1798553"/>
    <lineage>
        <taxon>Bacteria</taxon>
        <taxon>Candidatus Komeiliibacteriota</taxon>
    </lineage>
</organism>
<comment type="similarity">
    <text evidence="2">Belongs to the Nudix hydrolase family.</text>
</comment>
<evidence type="ECO:0000256" key="1">
    <source>
        <dbReference type="ARBA" id="ARBA00022801"/>
    </source>
</evidence>
<gene>
    <name evidence="4" type="ORF">A3H70_02840</name>
</gene>
<dbReference type="AlphaFoldDB" id="A0A1G2BVV2"/>
<evidence type="ECO:0000313" key="4">
    <source>
        <dbReference type="EMBL" id="OGY93171.1"/>
    </source>
</evidence>
<dbReference type="InterPro" id="IPR020084">
    <property type="entry name" value="NUDIX_hydrolase_CS"/>
</dbReference>
<evidence type="ECO:0000256" key="2">
    <source>
        <dbReference type="RuleBase" id="RU003476"/>
    </source>
</evidence>
<sequence>MQKVFPLSEIKKKRLTPSQRVCQVVVASGILVVDGKVLLIKRGNYNFPDPNSWVLPSGKVEPLETPEEAARREFKEETGISVRVIELLAIENYFYDAKHTRTHIIECLYLVKSVGNDFTIKLDVDHTDYRFASVREIASMASLVAPRKKVIRKVLASKA</sequence>
<feature type="domain" description="Nudix hydrolase" evidence="3">
    <location>
        <begin position="17"/>
        <end position="157"/>
    </location>
</feature>
<protein>
    <recommendedName>
        <fullName evidence="3">Nudix hydrolase domain-containing protein</fullName>
    </recommendedName>
</protein>
<evidence type="ECO:0000313" key="5">
    <source>
        <dbReference type="Proteomes" id="UP000178109"/>
    </source>
</evidence>
<dbReference type="Proteomes" id="UP000178109">
    <property type="component" value="Unassembled WGS sequence"/>
</dbReference>
<evidence type="ECO:0000259" key="3">
    <source>
        <dbReference type="PROSITE" id="PS51462"/>
    </source>
</evidence>
<keyword evidence="1 2" id="KW-0378">Hydrolase</keyword>